<evidence type="ECO:0000256" key="1">
    <source>
        <dbReference type="SAM" id="MobiDB-lite"/>
    </source>
</evidence>
<dbReference type="EMBL" id="LK033255">
    <property type="protein sequence ID" value="CDY53950.1"/>
    <property type="molecule type" value="Genomic_DNA"/>
</dbReference>
<feature type="region of interest" description="Disordered" evidence="1">
    <location>
        <begin position="1"/>
        <end position="25"/>
    </location>
</feature>
<organism evidence="2 3">
    <name type="scientific">Brassica napus</name>
    <name type="common">Rape</name>
    <dbReference type="NCBI Taxonomy" id="3708"/>
    <lineage>
        <taxon>Eukaryota</taxon>
        <taxon>Viridiplantae</taxon>
        <taxon>Streptophyta</taxon>
        <taxon>Embryophyta</taxon>
        <taxon>Tracheophyta</taxon>
        <taxon>Spermatophyta</taxon>
        <taxon>Magnoliopsida</taxon>
        <taxon>eudicotyledons</taxon>
        <taxon>Gunneridae</taxon>
        <taxon>Pentapetalae</taxon>
        <taxon>rosids</taxon>
        <taxon>malvids</taxon>
        <taxon>Brassicales</taxon>
        <taxon>Brassicaceae</taxon>
        <taxon>Brassiceae</taxon>
        <taxon>Brassica</taxon>
    </lineage>
</organism>
<evidence type="ECO:0000313" key="2">
    <source>
        <dbReference type="EMBL" id="CDY53950.1"/>
    </source>
</evidence>
<dbReference type="Gramene" id="CDY53950">
    <property type="protein sequence ID" value="CDY53950"/>
    <property type="gene ID" value="GSBRNA2T00011792001"/>
</dbReference>
<protein>
    <submittedName>
        <fullName evidence="2">BnaC03g75210D protein</fullName>
    </submittedName>
</protein>
<accession>A0A078ISA9</accession>
<name>A0A078ISA9_BRANA</name>
<dbReference type="AlphaFoldDB" id="A0A078ISA9"/>
<sequence length="25" mass="2685">MERRQREASEAEEASRCGSTGPSCG</sequence>
<keyword evidence="3" id="KW-1185">Reference proteome</keyword>
<evidence type="ECO:0000313" key="3">
    <source>
        <dbReference type="Proteomes" id="UP000028999"/>
    </source>
</evidence>
<proteinExistence type="predicted"/>
<dbReference type="PaxDb" id="3708-A0A078ISA9"/>
<feature type="compositionally biased region" description="Basic and acidic residues" evidence="1">
    <location>
        <begin position="1"/>
        <end position="15"/>
    </location>
</feature>
<reference evidence="2 3" key="1">
    <citation type="journal article" date="2014" name="Science">
        <title>Plant genetics. Early allopolyploid evolution in the post-Neolithic Brassica napus oilseed genome.</title>
        <authorList>
            <person name="Chalhoub B."/>
            <person name="Denoeud F."/>
            <person name="Liu S."/>
            <person name="Parkin I.A."/>
            <person name="Tang H."/>
            <person name="Wang X."/>
            <person name="Chiquet J."/>
            <person name="Belcram H."/>
            <person name="Tong C."/>
            <person name="Samans B."/>
            <person name="Correa M."/>
            <person name="Da Silva C."/>
            <person name="Just J."/>
            <person name="Falentin C."/>
            <person name="Koh C.S."/>
            <person name="Le Clainche I."/>
            <person name="Bernard M."/>
            <person name="Bento P."/>
            <person name="Noel B."/>
            <person name="Labadie K."/>
            <person name="Alberti A."/>
            <person name="Charles M."/>
            <person name="Arnaud D."/>
            <person name="Guo H."/>
            <person name="Daviaud C."/>
            <person name="Alamery S."/>
            <person name="Jabbari K."/>
            <person name="Zhao M."/>
            <person name="Edger P.P."/>
            <person name="Chelaifa H."/>
            <person name="Tack D."/>
            <person name="Lassalle G."/>
            <person name="Mestiri I."/>
            <person name="Schnel N."/>
            <person name="Le Paslier M.C."/>
            <person name="Fan G."/>
            <person name="Renault V."/>
            <person name="Bayer P.E."/>
            <person name="Golicz A.A."/>
            <person name="Manoli S."/>
            <person name="Lee T.H."/>
            <person name="Thi V.H."/>
            <person name="Chalabi S."/>
            <person name="Hu Q."/>
            <person name="Fan C."/>
            <person name="Tollenaere R."/>
            <person name="Lu Y."/>
            <person name="Battail C."/>
            <person name="Shen J."/>
            <person name="Sidebottom C.H."/>
            <person name="Wang X."/>
            <person name="Canaguier A."/>
            <person name="Chauveau A."/>
            <person name="Berard A."/>
            <person name="Deniot G."/>
            <person name="Guan M."/>
            <person name="Liu Z."/>
            <person name="Sun F."/>
            <person name="Lim Y.P."/>
            <person name="Lyons E."/>
            <person name="Town C.D."/>
            <person name="Bancroft I."/>
            <person name="Wang X."/>
            <person name="Meng J."/>
            <person name="Ma J."/>
            <person name="Pires J.C."/>
            <person name="King G.J."/>
            <person name="Brunel D."/>
            <person name="Delourme R."/>
            <person name="Renard M."/>
            <person name="Aury J.M."/>
            <person name="Adams K.L."/>
            <person name="Batley J."/>
            <person name="Snowdon R.J."/>
            <person name="Tost J."/>
            <person name="Edwards D."/>
            <person name="Zhou Y."/>
            <person name="Hua W."/>
            <person name="Sharpe A.G."/>
            <person name="Paterson A.H."/>
            <person name="Guan C."/>
            <person name="Wincker P."/>
        </authorList>
    </citation>
    <scope>NUCLEOTIDE SEQUENCE [LARGE SCALE GENOMIC DNA]</scope>
    <source>
        <strain evidence="3">cv. Darmor-bzh</strain>
    </source>
</reference>
<dbReference type="Proteomes" id="UP000028999">
    <property type="component" value="Unassembled WGS sequence"/>
</dbReference>
<gene>
    <name evidence="2" type="primary">BnaC03g75210D</name>
    <name evidence="2" type="ORF">GSBRNA2T00011792001</name>
</gene>